<dbReference type="PANTHER" id="PTHR43153">
    <property type="entry name" value="ELECTRON TRANSFER FLAVOPROTEIN ALPHA"/>
    <property type="match status" value="1"/>
</dbReference>
<proteinExistence type="inferred from homology"/>
<evidence type="ECO:0000256" key="1">
    <source>
        <dbReference type="ARBA" id="ARBA00005817"/>
    </source>
</evidence>
<evidence type="ECO:0000313" key="9">
    <source>
        <dbReference type="Proteomes" id="UP000324758"/>
    </source>
</evidence>
<keyword evidence="5" id="KW-0249">Electron transport</keyword>
<dbReference type="Proteomes" id="UP000324758">
    <property type="component" value="Unassembled WGS sequence"/>
</dbReference>
<dbReference type="SUPFAM" id="SSF52402">
    <property type="entry name" value="Adenine nucleotide alpha hydrolases-like"/>
    <property type="match status" value="1"/>
</dbReference>
<keyword evidence="9" id="KW-1185">Reference proteome</keyword>
<dbReference type="AlphaFoldDB" id="A0A5D3KGK2"/>
<organism evidence="8 9">
    <name type="scientific">Bradyrhizobium rifense</name>
    <dbReference type="NCBI Taxonomy" id="515499"/>
    <lineage>
        <taxon>Bacteria</taxon>
        <taxon>Pseudomonadati</taxon>
        <taxon>Pseudomonadota</taxon>
        <taxon>Alphaproteobacteria</taxon>
        <taxon>Hyphomicrobiales</taxon>
        <taxon>Nitrobacteraceae</taxon>
        <taxon>Bradyrhizobium</taxon>
    </lineage>
</organism>
<evidence type="ECO:0000256" key="6">
    <source>
        <dbReference type="PIRSR" id="PIRSR000089-1"/>
    </source>
</evidence>
<accession>A0A5D3KGK2</accession>
<dbReference type="InterPro" id="IPR018206">
    <property type="entry name" value="ETF_asu_C_CS"/>
</dbReference>
<evidence type="ECO:0000256" key="2">
    <source>
        <dbReference type="ARBA" id="ARBA00022448"/>
    </source>
</evidence>
<gene>
    <name evidence="8" type="ORF">FXB40_24460</name>
</gene>
<reference evidence="8 9" key="1">
    <citation type="submission" date="2019-08" db="EMBL/GenBank/DDBJ databases">
        <title>Bradyrhizobium hipponensis sp. nov., a rhizobium isolated from a Lupinus angustifolius root nodule in Tunisia.</title>
        <authorList>
            <person name="Off K."/>
            <person name="Rejili M."/>
            <person name="Mars M."/>
            <person name="Brachmann A."/>
            <person name="Marin M."/>
        </authorList>
    </citation>
    <scope>NUCLEOTIDE SEQUENCE [LARGE SCALE GENOMIC DNA]</scope>
    <source>
        <strain evidence="8 9">CTAW71</strain>
    </source>
</reference>
<dbReference type="PANTHER" id="PTHR43153:SF1">
    <property type="entry name" value="ELECTRON TRANSFER FLAVOPROTEIN SUBUNIT ALPHA, MITOCHONDRIAL"/>
    <property type="match status" value="1"/>
</dbReference>
<evidence type="ECO:0000313" key="8">
    <source>
        <dbReference type="EMBL" id="TYL92598.1"/>
    </source>
</evidence>
<feature type="binding site" evidence="6">
    <location>
        <position position="327"/>
    </location>
    <ligand>
        <name>FAD</name>
        <dbReference type="ChEBI" id="CHEBI:57692"/>
    </ligand>
</feature>
<dbReference type="Pfam" id="PF01012">
    <property type="entry name" value="ETF"/>
    <property type="match status" value="1"/>
</dbReference>
<dbReference type="InterPro" id="IPR014731">
    <property type="entry name" value="ETF_asu_C"/>
</dbReference>
<dbReference type="CDD" id="cd01715">
    <property type="entry name" value="ETF_alpha"/>
    <property type="match status" value="1"/>
</dbReference>
<feature type="binding site" evidence="6">
    <location>
        <begin position="306"/>
        <end position="313"/>
    </location>
    <ligand>
        <name>FAD</name>
        <dbReference type="ChEBI" id="CHEBI:57692"/>
    </ligand>
</feature>
<dbReference type="InterPro" id="IPR033947">
    <property type="entry name" value="ETF_alpha_N"/>
</dbReference>
<dbReference type="InterPro" id="IPR029035">
    <property type="entry name" value="DHS-like_NAD/FAD-binding_dom"/>
</dbReference>
<evidence type="ECO:0000259" key="7">
    <source>
        <dbReference type="SMART" id="SM00893"/>
    </source>
</evidence>
<dbReference type="SMART" id="SM00893">
    <property type="entry name" value="ETF"/>
    <property type="match status" value="1"/>
</dbReference>
<feature type="domain" description="Electron transfer flavoprotein alpha/beta-subunit N-terminal" evidence="7">
    <location>
        <begin position="34"/>
        <end position="225"/>
    </location>
</feature>
<name>A0A5D3KGK2_9BRAD</name>
<keyword evidence="2" id="KW-0813">Transport</keyword>
<dbReference type="SUPFAM" id="SSF52467">
    <property type="entry name" value="DHS-like NAD/FAD-binding domain"/>
    <property type="match status" value="1"/>
</dbReference>
<evidence type="ECO:0000256" key="4">
    <source>
        <dbReference type="ARBA" id="ARBA00022827"/>
    </source>
</evidence>
<comment type="cofactor">
    <cofactor evidence="6">
        <name>FAD</name>
        <dbReference type="ChEBI" id="CHEBI:57692"/>
    </cofactor>
    <text evidence="6">Binds 1 FAD per dimer.</text>
</comment>
<dbReference type="OrthoDB" id="9770286at2"/>
<dbReference type="EMBL" id="VSSS01000037">
    <property type="protein sequence ID" value="TYL92598.1"/>
    <property type="molecule type" value="Genomic_DNA"/>
</dbReference>
<comment type="caution">
    <text evidence="8">The sequence shown here is derived from an EMBL/GenBank/DDBJ whole genome shotgun (WGS) entry which is preliminary data.</text>
</comment>
<dbReference type="RefSeq" id="WP_148774733.1">
    <property type="nucleotide sequence ID" value="NZ_VSSS01000037.1"/>
</dbReference>
<dbReference type="PROSITE" id="PS00696">
    <property type="entry name" value="ETF_ALPHA"/>
    <property type="match status" value="1"/>
</dbReference>
<sequence>MMSTGPKGAAPAAGGGRAATKRELPERFKAYKHVWVFIEQERGVVHPVSWELMGAGRRLADKLNVDLAAVVIGPVGETTEQAVAESFCYGADLAYIVADHLLADYRNESYTKALSELVNTYKPEILLLGATTLGRDLAGSVATTLLTGLTADCTELDVDPDGSLAATRPTFGGSLLCTIYTLNYRPQMATVRPRVMPTPERVTGAVWRVISHPLGLVEEDIVTKVLSFLPDRDSKKSNLAYADVVVAGGLGLGSPENFQLVQQLADVLGAEYGCSRPLVQKGWVTSDRQIGQTGKTIRPKLYIAAGISGAIQHRVGVEGGDLIVAINTDKSAPIFDFAHIGIVTDALRLLPALTSAFRARLSPHSHDRIAG</sequence>
<evidence type="ECO:0000256" key="5">
    <source>
        <dbReference type="ARBA" id="ARBA00022982"/>
    </source>
</evidence>
<dbReference type="GO" id="GO:0050660">
    <property type="term" value="F:flavin adenine dinucleotide binding"/>
    <property type="evidence" value="ECO:0007669"/>
    <property type="project" value="InterPro"/>
</dbReference>
<feature type="binding site" evidence="6">
    <location>
        <begin position="289"/>
        <end position="293"/>
    </location>
    <ligand>
        <name>FAD</name>
        <dbReference type="ChEBI" id="CHEBI:57692"/>
    </ligand>
</feature>
<dbReference type="Pfam" id="PF00766">
    <property type="entry name" value="ETF_alpha"/>
    <property type="match status" value="1"/>
</dbReference>
<evidence type="ECO:0000256" key="3">
    <source>
        <dbReference type="ARBA" id="ARBA00022630"/>
    </source>
</evidence>
<feature type="binding site" evidence="6">
    <location>
        <begin position="275"/>
        <end position="276"/>
    </location>
    <ligand>
        <name>FAD</name>
        <dbReference type="ChEBI" id="CHEBI:57692"/>
    </ligand>
</feature>
<dbReference type="Gene3D" id="3.40.50.1220">
    <property type="entry name" value="TPP-binding domain"/>
    <property type="match status" value="1"/>
</dbReference>
<dbReference type="GO" id="GO:0033539">
    <property type="term" value="P:fatty acid beta-oxidation using acyl-CoA dehydrogenase"/>
    <property type="evidence" value="ECO:0007669"/>
    <property type="project" value="TreeGrafter"/>
</dbReference>
<keyword evidence="3" id="KW-0285">Flavoprotein</keyword>
<dbReference type="PIRSF" id="PIRSF000089">
    <property type="entry name" value="Electra_flavoP_a"/>
    <property type="match status" value="1"/>
</dbReference>
<comment type="similarity">
    <text evidence="1">Belongs to the ETF alpha-subunit/FixB family.</text>
</comment>
<dbReference type="Gene3D" id="3.40.50.620">
    <property type="entry name" value="HUPs"/>
    <property type="match status" value="1"/>
</dbReference>
<dbReference type="InterPro" id="IPR014730">
    <property type="entry name" value="ETF_a/b_N"/>
</dbReference>
<keyword evidence="4 6" id="KW-0274">FAD</keyword>
<protein>
    <submittedName>
        <fullName evidence="8">Electron transfer flavoprotein subunit alpha/FixB family protein</fullName>
    </submittedName>
</protein>
<dbReference type="InterPro" id="IPR001308">
    <property type="entry name" value="ETF_a/FixB"/>
</dbReference>
<dbReference type="InterPro" id="IPR014729">
    <property type="entry name" value="Rossmann-like_a/b/a_fold"/>
</dbReference>
<dbReference type="GO" id="GO:0009055">
    <property type="term" value="F:electron transfer activity"/>
    <property type="evidence" value="ECO:0007669"/>
    <property type="project" value="InterPro"/>
</dbReference>